<gene>
    <name evidence="2" type="ORF">LTR77_010568</name>
</gene>
<accession>A0AAV9NVL6</accession>
<dbReference type="AlphaFoldDB" id="A0AAV9NVL6"/>
<evidence type="ECO:0000313" key="3">
    <source>
        <dbReference type="Proteomes" id="UP001337655"/>
    </source>
</evidence>
<organism evidence="2 3">
    <name type="scientific">Saxophila tyrrhenica</name>
    <dbReference type="NCBI Taxonomy" id="1690608"/>
    <lineage>
        <taxon>Eukaryota</taxon>
        <taxon>Fungi</taxon>
        <taxon>Dikarya</taxon>
        <taxon>Ascomycota</taxon>
        <taxon>Pezizomycotina</taxon>
        <taxon>Dothideomycetes</taxon>
        <taxon>Dothideomycetidae</taxon>
        <taxon>Mycosphaerellales</taxon>
        <taxon>Extremaceae</taxon>
        <taxon>Saxophila</taxon>
    </lineage>
</organism>
<sequence>MDASTTTPPVLGIAAAQVFARPDLLERVLLELPLCDVIPSQQVNYAFYTAVNTTPTIQEALFLHPASAPMVSWSPSSSRWVLKSGDGSMKPIANPFLARFVCSAPPGVHELAKASTLRLSHYSPQAPSVTVAFLELPISKNLPRQRRNNRLCGGTRIRPLWEKMTLTDLPLDGMIFFQKSSRSLKVLNPCKFRLGDLLNSLHLGGRRFKAEKTCQLIGPGAIAWLPGGVRGTTGWEALRVLEATGAKRSALLGEHNPSPVLLQAIEVAKRIAAILFLLSNAAFAVWVLSFAWKYLRGI</sequence>
<name>A0AAV9NVL6_9PEZI</name>
<protein>
    <submittedName>
        <fullName evidence="2">Uncharacterized protein</fullName>
    </submittedName>
</protein>
<keyword evidence="1" id="KW-1133">Transmembrane helix</keyword>
<dbReference type="RefSeq" id="XP_064654061.1">
    <property type="nucleotide sequence ID" value="XM_064807786.1"/>
</dbReference>
<dbReference type="Proteomes" id="UP001337655">
    <property type="component" value="Unassembled WGS sequence"/>
</dbReference>
<proteinExistence type="predicted"/>
<dbReference type="GeneID" id="89931894"/>
<comment type="caution">
    <text evidence="2">The sequence shown here is derived from an EMBL/GenBank/DDBJ whole genome shotgun (WGS) entry which is preliminary data.</text>
</comment>
<keyword evidence="3" id="KW-1185">Reference proteome</keyword>
<feature type="transmembrane region" description="Helical" evidence="1">
    <location>
        <begin position="271"/>
        <end position="292"/>
    </location>
</feature>
<keyword evidence="1" id="KW-0812">Transmembrane</keyword>
<evidence type="ECO:0000313" key="2">
    <source>
        <dbReference type="EMBL" id="KAK5163619.1"/>
    </source>
</evidence>
<dbReference type="EMBL" id="JAVRRT010000024">
    <property type="protein sequence ID" value="KAK5163619.1"/>
    <property type="molecule type" value="Genomic_DNA"/>
</dbReference>
<reference evidence="2 3" key="1">
    <citation type="submission" date="2023-08" db="EMBL/GenBank/DDBJ databases">
        <title>Black Yeasts Isolated from many extreme environments.</title>
        <authorList>
            <person name="Coleine C."/>
            <person name="Stajich J.E."/>
            <person name="Selbmann L."/>
        </authorList>
    </citation>
    <scope>NUCLEOTIDE SEQUENCE [LARGE SCALE GENOMIC DNA]</scope>
    <source>
        <strain evidence="2 3">CCFEE 5935</strain>
    </source>
</reference>
<evidence type="ECO:0000256" key="1">
    <source>
        <dbReference type="SAM" id="Phobius"/>
    </source>
</evidence>
<keyword evidence="1" id="KW-0472">Membrane</keyword>